<gene>
    <name evidence="1" type="ORF">ACFO0N_06360</name>
</gene>
<evidence type="ECO:0008006" key="3">
    <source>
        <dbReference type="Google" id="ProtNLM"/>
    </source>
</evidence>
<protein>
    <recommendedName>
        <fullName evidence="3">Amphi-Trp domain-containing protein</fullName>
    </recommendedName>
</protein>
<evidence type="ECO:0000313" key="1">
    <source>
        <dbReference type="EMBL" id="MFC4357572.1"/>
    </source>
</evidence>
<dbReference type="AlphaFoldDB" id="A0ABD5P9K1"/>
<evidence type="ECO:0000313" key="2">
    <source>
        <dbReference type="Proteomes" id="UP001595921"/>
    </source>
</evidence>
<dbReference type="EMBL" id="JBHSDS010000003">
    <property type="protein sequence ID" value="MFC4357572.1"/>
    <property type="molecule type" value="Genomic_DNA"/>
</dbReference>
<proteinExistence type="predicted"/>
<sequence length="95" mass="10473">MSGTREPGDVRKEDEYEERLQADLSELLGVDVDVSLAQVHEHGREVDLEFEVQPDPAALADLLREHDADRYGDVAAGERGRVVQRVESGNGDATD</sequence>
<reference evidence="1 2" key="1">
    <citation type="journal article" date="2019" name="Int. J. Syst. Evol. Microbiol.">
        <title>The Global Catalogue of Microorganisms (GCM) 10K type strain sequencing project: providing services to taxonomists for standard genome sequencing and annotation.</title>
        <authorList>
            <consortium name="The Broad Institute Genomics Platform"/>
            <consortium name="The Broad Institute Genome Sequencing Center for Infectious Disease"/>
            <person name="Wu L."/>
            <person name="Ma J."/>
        </authorList>
    </citation>
    <scope>NUCLEOTIDE SEQUENCE [LARGE SCALE GENOMIC DNA]</scope>
    <source>
        <strain evidence="1 2">CGMCC 1.12553</strain>
    </source>
</reference>
<keyword evidence="2" id="KW-1185">Reference proteome</keyword>
<dbReference type="RefSeq" id="WP_267622120.1">
    <property type="nucleotide sequence ID" value="NZ_JAODIW010000006.1"/>
</dbReference>
<accession>A0ABD5P9K1</accession>
<organism evidence="1 2">
    <name type="scientific">Halobium salinum</name>
    <dbReference type="NCBI Taxonomy" id="1364940"/>
    <lineage>
        <taxon>Archaea</taxon>
        <taxon>Methanobacteriati</taxon>
        <taxon>Methanobacteriota</taxon>
        <taxon>Stenosarchaea group</taxon>
        <taxon>Halobacteria</taxon>
        <taxon>Halobacteriales</taxon>
        <taxon>Haloferacaceae</taxon>
        <taxon>Halobium</taxon>
    </lineage>
</organism>
<dbReference type="Proteomes" id="UP001595921">
    <property type="component" value="Unassembled WGS sequence"/>
</dbReference>
<comment type="caution">
    <text evidence="1">The sequence shown here is derived from an EMBL/GenBank/DDBJ whole genome shotgun (WGS) entry which is preliminary data.</text>
</comment>
<name>A0ABD5P9K1_9EURY</name>